<keyword evidence="3" id="KW-1185">Reference proteome</keyword>
<evidence type="ECO:0000256" key="1">
    <source>
        <dbReference type="SAM" id="MobiDB-lite"/>
    </source>
</evidence>
<dbReference type="RefSeq" id="XP_022469661.1">
    <property type="nucleotide sequence ID" value="XM_022623831.1"/>
</dbReference>
<feature type="region of interest" description="Disordered" evidence="1">
    <location>
        <begin position="1"/>
        <end position="33"/>
    </location>
</feature>
<reference evidence="2 3" key="1">
    <citation type="submission" date="2016-09" db="EMBL/GenBank/DDBJ databases">
        <authorList>
            <person name="Capua I."/>
            <person name="De Benedictis P."/>
            <person name="Joannis T."/>
            <person name="Lombin L.H."/>
            <person name="Cattoli G."/>
        </authorList>
    </citation>
    <scope>NUCLEOTIDE SEQUENCE [LARGE SCALE GENOMIC DNA]</scope>
    <source>
        <strain evidence="2 3">IMI 309357</strain>
    </source>
</reference>
<protein>
    <submittedName>
        <fullName evidence="2">Uncharacterized protein</fullName>
    </submittedName>
</protein>
<sequence>MNRVAAIMDQLKQPDKNRNTFSPDPTRRSSPGLLRQTHHELVRLYEQHGPALVSYWKRLEQLDRDALMKNGSTCFILRNADSPCTVFSHFLGPEWNAEQITNPDSDAFLDILHHRATTSLSEQFRNGMNGAPGDCDFVRARFNQYIFLDQFDGNFMSFQDGEEYARSVDLGIYSHAIANLETEHSLWVPEPIGELVVARQIFFAELLHRVIVIMLTVLATDCRHPKCTCYNKTDDSGDRVPILTLASNSGLQPFINFIKTEEDEAIVWLKTVSSQPDVLEMEAVN</sequence>
<dbReference type="AlphaFoldDB" id="A0A1G4ATW1"/>
<comment type="caution">
    <text evidence="2">The sequence shown here is derived from an EMBL/GenBank/DDBJ whole genome shotgun (WGS) entry which is preliminary data.</text>
</comment>
<dbReference type="GeneID" id="34565341"/>
<accession>A0A1G4ATW1</accession>
<evidence type="ECO:0000313" key="3">
    <source>
        <dbReference type="Proteomes" id="UP000176998"/>
    </source>
</evidence>
<evidence type="ECO:0000313" key="2">
    <source>
        <dbReference type="EMBL" id="OHE92492.1"/>
    </source>
</evidence>
<gene>
    <name evidence="2" type="ORF">CORC01_12210</name>
</gene>
<dbReference type="Proteomes" id="UP000176998">
    <property type="component" value="Unassembled WGS sequence"/>
</dbReference>
<organism evidence="2 3">
    <name type="scientific">Colletotrichum orchidophilum</name>
    <dbReference type="NCBI Taxonomy" id="1209926"/>
    <lineage>
        <taxon>Eukaryota</taxon>
        <taxon>Fungi</taxon>
        <taxon>Dikarya</taxon>
        <taxon>Ascomycota</taxon>
        <taxon>Pezizomycotina</taxon>
        <taxon>Sordariomycetes</taxon>
        <taxon>Hypocreomycetidae</taxon>
        <taxon>Glomerellales</taxon>
        <taxon>Glomerellaceae</taxon>
        <taxon>Colletotrichum</taxon>
    </lineage>
</organism>
<name>A0A1G4ATW1_9PEZI</name>
<dbReference type="STRING" id="1209926.A0A1G4ATW1"/>
<proteinExistence type="predicted"/>
<dbReference type="EMBL" id="MJBS01000146">
    <property type="protein sequence ID" value="OHE92492.1"/>
    <property type="molecule type" value="Genomic_DNA"/>
</dbReference>
<dbReference type="OrthoDB" id="2922289at2759"/>